<proteinExistence type="predicted"/>
<dbReference type="EMBL" id="JAUSUW010000005">
    <property type="protein sequence ID" value="MDQ0420914.1"/>
    <property type="molecule type" value="Genomic_DNA"/>
</dbReference>
<dbReference type="Proteomes" id="UP001238496">
    <property type="component" value="Unassembled WGS sequence"/>
</dbReference>
<gene>
    <name evidence="1" type="ORF">J2045_001941</name>
</gene>
<sequence length="89" mass="10006">MSETKKNAVRPALAVSIGSSGRRFVDKNALQRLGLASDEFSVDLGFILRAAGLWECLSRAQKLRIKRMPMMRVTTETQGATRRGQQRKR</sequence>
<protein>
    <submittedName>
        <fullName evidence="1">Uncharacterized protein</fullName>
    </submittedName>
</protein>
<keyword evidence="2" id="KW-1185">Reference proteome</keyword>
<reference evidence="1 2" key="1">
    <citation type="submission" date="2023-07" db="EMBL/GenBank/DDBJ databases">
        <title>Genomic Encyclopedia of Type Strains, Phase IV (KMG-IV): sequencing the most valuable type-strain genomes for metagenomic binning, comparative biology and taxonomic classification.</title>
        <authorList>
            <person name="Goeker M."/>
        </authorList>
    </citation>
    <scope>NUCLEOTIDE SEQUENCE [LARGE SCALE GENOMIC DNA]</scope>
    <source>
        <strain evidence="1 2">DSM 1111</strain>
    </source>
</reference>
<evidence type="ECO:0000313" key="2">
    <source>
        <dbReference type="Proteomes" id="UP001238496"/>
    </source>
</evidence>
<name>A0ABU0G6E5_9HYPH</name>
<evidence type="ECO:0000313" key="1">
    <source>
        <dbReference type="EMBL" id="MDQ0420914.1"/>
    </source>
</evidence>
<dbReference type="RefSeq" id="WP_307372080.1">
    <property type="nucleotide sequence ID" value="NZ_JAUSUW010000005.1"/>
</dbReference>
<accession>A0ABU0G6E5</accession>
<organism evidence="1 2">
    <name type="scientific">Peteryoungia aggregata LMG 23059</name>
    <dbReference type="NCBI Taxonomy" id="1368425"/>
    <lineage>
        <taxon>Bacteria</taxon>
        <taxon>Pseudomonadati</taxon>
        <taxon>Pseudomonadota</taxon>
        <taxon>Alphaproteobacteria</taxon>
        <taxon>Hyphomicrobiales</taxon>
        <taxon>Rhizobiaceae</taxon>
        <taxon>Peteryoungia</taxon>
    </lineage>
</organism>
<comment type="caution">
    <text evidence="1">The sequence shown here is derived from an EMBL/GenBank/DDBJ whole genome shotgun (WGS) entry which is preliminary data.</text>
</comment>